<evidence type="ECO:0000259" key="2">
    <source>
        <dbReference type="PROSITE" id="PS50943"/>
    </source>
</evidence>
<evidence type="ECO:0000313" key="3">
    <source>
        <dbReference type="EMBL" id="AUO20237.1"/>
    </source>
</evidence>
<evidence type="ECO:0000313" key="4">
    <source>
        <dbReference type="Proteomes" id="UP000235589"/>
    </source>
</evidence>
<dbReference type="CDD" id="cd00093">
    <property type="entry name" value="HTH_XRE"/>
    <property type="match status" value="1"/>
</dbReference>
<dbReference type="GO" id="GO:0005829">
    <property type="term" value="C:cytosol"/>
    <property type="evidence" value="ECO:0007669"/>
    <property type="project" value="TreeGrafter"/>
</dbReference>
<dbReference type="PANTHER" id="PTHR46797:SF1">
    <property type="entry name" value="METHYLPHOSPHONATE SYNTHASE"/>
    <property type="match status" value="1"/>
</dbReference>
<dbReference type="InterPro" id="IPR050807">
    <property type="entry name" value="TransReg_Diox_bact_type"/>
</dbReference>
<dbReference type="OrthoDB" id="1726456at2"/>
<evidence type="ECO:0000256" key="1">
    <source>
        <dbReference type="ARBA" id="ARBA00023125"/>
    </source>
</evidence>
<dbReference type="SUPFAM" id="SSF47413">
    <property type="entry name" value="lambda repressor-like DNA-binding domains"/>
    <property type="match status" value="1"/>
</dbReference>
<feature type="domain" description="HTH cro/C1-type" evidence="2">
    <location>
        <begin position="7"/>
        <end position="61"/>
    </location>
</feature>
<dbReference type="GO" id="GO:0003700">
    <property type="term" value="F:DNA-binding transcription factor activity"/>
    <property type="evidence" value="ECO:0007669"/>
    <property type="project" value="TreeGrafter"/>
</dbReference>
<dbReference type="PROSITE" id="PS50943">
    <property type="entry name" value="HTH_CROC1"/>
    <property type="match status" value="1"/>
</dbReference>
<dbReference type="InterPro" id="IPR001387">
    <property type="entry name" value="Cro/C1-type_HTH"/>
</dbReference>
<dbReference type="GO" id="GO:0003677">
    <property type="term" value="F:DNA binding"/>
    <property type="evidence" value="ECO:0007669"/>
    <property type="project" value="UniProtKB-KW"/>
</dbReference>
<dbReference type="EMBL" id="CP020991">
    <property type="protein sequence ID" value="AUO20237.1"/>
    <property type="molecule type" value="Genomic_DNA"/>
</dbReference>
<accession>A0A2K9P4P8</accession>
<proteinExistence type="predicted"/>
<organism evidence="3 4">
    <name type="scientific">Monoglobus pectinilyticus</name>
    <dbReference type="NCBI Taxonomy" id="1981510"/>
    <lineage>
        <taxon>Bacteria</taxon>
        <taxon>Bacillati</taxon>
        <taxon>Bacillota</taxon>
        <taxon>Clostridia</taxon>
        <taxon>Monoglobales</taxon>
        <taxon>Monoglobaceae</taxon>
        <taxon>Monoglobus</taxon>
    </lineage>
</organism>
<keyword evidence="4" id="KW-1185">Reference proteome</keyword>
<dbReference type="InterPro" id="IPR010982">
    <property type="entry name" value="Lambda_DNA-bd_dom_sf"/>
</dbReference>
<dbReference type="PANTHER" id="PTHR46797">
    <property type="entry name" value="HTH-TYPE TRANSCRIPTIONAL REGULATOR"/>
    <property type="match status" value="1"/>
</dbReference>
<gene>
    <name evidence="3" type="ORF">B9O19_02095</name>
</gene>
<keyword evidence="1" id="KW-0238">DNA-binding</keyword>
<dbReference type="Pfam" id="PF01381">
    <property type="entry name" value="HTH_3"/>
    <property type="match status" value="1"/>
</dbReference>
<dbReference type="AlphaFoldDB" id="A0A2K9P4P8"/>
<dbReference type="KEGG" id="mpec:B9O19_02095"/>
<dbReference type="Proteomes" id="UP000235589">
    <property type="component" value="Chromosome"/>
</dbReference>
<protein>
    <submittedName>
        <fullName evidence="3">Transcriptional regulator</fullName>
    </submittedName>
</protein>
<sequence>MNVQDRLNELLKKQNLSRYRLAKNSGIPEETLTNIFKRGSIPTIPTLEMICKGLNISLSEFFAEDDMIECSPELMELHDEWKFLTQKQKNLVLELIKEMRNKI</sequence>
<dbReference type="RefSeq" id="WP_102366368.1">
    <property type="nucleotide sequence ID" value="NZ_CP020991.1"/>
</dbReference>
<dbReference type="Gene3D" id="1.10.260.40">
    <property type="entry name" value="lambda repressor-like DNA-binding domains"/>
    <property type="match status" value="1"/>
</dbReference>
<dbReference type="GeneID" id="98063467"/>
<name>A0A2K9P4P8_9FIRM</name>
<dbReference type="SMART" id="SM00530">
    <property type="entry name" value="HTH_XRE"/>
    <property type="match status" value="1"/>
</dbReference>
<reference evidence="3 4" key="1">
    <citation type="submission" date="2017-04" db="EMBL/GenBank/DDBJ databases">
        <title>Monoglobus pectinilyticus 14 draft genome.</title>
        <authorList>
            <person name="Kim C."/>
            <person name="Rosendale D.I."/>
            <person name="Kelly W.J."/>
            <person name="Tannock G.W."/>
            <person name="Patchett M.L."/>
            <person name="Jordens J.Z."/>
        </authorList>
    </citation>
    <scope>NUCLEOTIDE SEQUENCE [LARGE SCALE GENOMIC DNA]</scope>
    <source>
        <strain evidence="3 4">14</strain>
    </source>
</reference>